<keyword evidence="8" id="KW-0539">Nucleus</keyword>
<evidence type="ECO:0000256" key="10">
    <source>
        <dbReference type="SAM" id="MobiDB-lite"/>
    </source>
</evidence>
<dbReference type="InterPro" id="IPR017441">
    <property type="entry name" value="Protein_kinase_ATP_BS"/>
</dbReference>
<gene>
    <name evidence="12" type="primary">HIPK1</name>
    <name evidence="12" type="ORF">WISP_101848</name>
</gene>
<dbReference type="InterPro" id="IPR011084">
    <property type="entry name" value="DRMBL"/>
</dbReference>
<keyword evidence="3 9" id="KW-0547">Nucleotide-binding</keyword>
<keyword evidence="7" id="KW-0234">DNA repair</keyword>
<comment type="caution">
    <text evidence="12">The sequence shown here is derived from an EMBL/GenBank/DDBJ whole genome shotgun (WGS) entry which is preliminary data.</text>
</comment>
<evidence type="ECO:0000313" key="12">
    <source>
        <dbReference type="EMBL" id="KAJ7411638.1"/>
    </source>
</evidence>
<dbReference type="Pfam" id="PF07522">
    <property type="entry name" value="DRMBL"/>
    <property type="match status" value="1"/>
</dbReference>
<dbReference type="CDD" id="cd16273">
    <property type="entry name" value="SNM1A-1C-like_MBL-fold"/>
    <property type="match status" value="1"/>
</dbReference>
<reference evidence="12" key="1">
    <citation type="submission" date="2019-10" db="EMBL/GenBank/DDBJ databases">
        <authorList>
            <person name="Soares A.E.R."/>
            <person name="Aleixo A."/>
            <person name="Schneider P."/>
            <person name="Miyaki C.Y."/>
            <person name="Schneider M.P."/>
            <person name="Mello C."/>
            <person name="Vasconcelos A.T.R."/>
        </authorList>
    </citation>
    <scope>NUCLEOTIDE SEQUENCE</scope>
    <source>
        <tissue evidence="12">Muscle</tissue>
    </source>
</reference>
<feature type="domain" description="Protein kinase" evidence="11">
    <location>
        <begin position="570"/>
        <end position="858"/>
    </location>
</feature>
<feature type="binding site" evidence="9">
    <location>
        <position position="599"/>
    </location>
    <ligand>
        <name>ATP</name>
        <dbReference type="ChEBI" id="CHEBI:30616"/>
    </ligand>
</feature>
<dbReference type="Pfam" id="PF00069">
    <property type="entry name" value="Pkinase"/>
    <property type="match status" value="1"/>
</dbReference>
<dbReference type="PANTHER" id="PTHR24058">
    <property type="entry name" value="DUAL SPECIFICITY PROTEIN KINASE"/>
    <property type="match status" value="1"/>
</dbReference>
<dbReference type="Gene3D" id="1.10.510.10">
    <property type="entry name" value="Transferase(Phosphotransferase) domain 1"/>
    <property type="match status" value="1"/>
</dbReference>
<dbReference type="Gene3D" id="3.30.200.20">
    <property type="entry name" value="Phosphorylase Kinase, domain 1"/>
    <property type="match status" value="1"/>
</dbReference>
<evidence type="ECO:0000256" key="5">
    <source>
        <dbReference type="ARBA" id="ARBA00022777"/>
    </source>
</evidence>
<keyword evidence="2" id="KW-0808">Transferase</keyword>
<organism evidence="12 13">
    <name type="scientific">Willisornis vidua</name>
    <name type="common">Xingu scale-backed antbird</name>
    <dbReference type="NCBI Taxonomy" id="1566151"/>
    <lineage>
        <taxon>Eukaryota</taxon>
        <taxon>Metazoa</taxon>
        <taxon>Chordata</taxon>
        <taxon>Craniata</taxon>
        <taxon>Vertebrata</taxon>
        <taxon>Euteleostomi</taxon>
        <taxon>Archelosauria</taxon>
        <taxon>Archosauria</taxon>
        <taxon>Dinosauria</taxon>
        <taxon>Saurischia</taxon>
        <taxon>Theropoda</taxon>
        <taxon>Coelurosauria</taxon>
        <taxon>Aves</taxon>
        <taxon>Neognathae</taxon>
        <taxon>Neoaves</taxon>
        <taxon>Telluraves</taxon>
        <taxon>Australaves</taxon>
        <taxon>Passeriformes</taxon>
        <taxon>Thamnophilidae</taxon>
        <taxon>Willisornis</taxon>
    </lineage>
</organism>
<dbReference type="PROSITE" id="PS00107">
    <property type="entry name" value="PROTEIN_KINASE_ATP"/>
    <property type="match status" value="1"/>
</dbReference>
<evidence type="ECO:0000256" key="6">
    <source>
        <dbReference type="ARBA" id="ARBA00022840"/>
    </source>
</evidence>
<dbReference type="InterPro" id="IPR036866">
    <property type="entry name" value="RibonucZ/Hydroxyglut_hydro"/>
</dbReference>
<keyword evidence="12" id="KW-0238">DNA-binding</keyword>
<proteinExistence type="predicted"/>
<dbReference type="SUPFAM" id="SSF56112">
    <property type="entry name" value="Protein kinase-like (PK-like)"/>
    <property type="match status" value="1"/>
</dbReference>
<feature type="region of interest" description="Disordered" evidence="10">
    <location>
        <begin position="1131"/>
        <end position="1155"/>
    </location>
</feature>
<dbReference type="Gene3D" id="3.40.50.12650">
    <property type="match status" value="1"/>
</dbReference>
<dbReference type="Pfam" id="PF12706">
    <property type="entry name" value="Lactamase_B_2"/>
    <property type="match status" value="1"/>
</dbReference>
<evidence type="ECO:0000256" key="8">
    <source>
        <dbReference type="ARBA" id="ARBA00023242"/>
    </source>
</evidence>
<feature type="region of interest" description="Disordered" evidence="10">
    <location>
        <begin position="1235"/>
        <end position="1271"/>
    </location>
</feature>
<evidence type="ECO:0000256" key="2">
    <source>
        <dbReference type="ARBA" id="ARBA00022679"/>
    </source>
</evidence>
<accession>A0ABQ9D2U5</accession>
<dbReference type="InterPro" id="IPR011009">
    <property type="entry name" value="Kinase-like_dom_sf"/>
</dbReference>
<protein>
    <submittedName>
        <fullName evidence="12">Homeodomain-interacting protein kinase 1</fullName>
    </submittedName>
</protein>
<keyword evidence="12" id="KW-0371">Homeobox</keyword>
<dbReference type="InterPro" id="IPR001279">
    <property type="entry name" value="Metallo-B-lactamas"/>
</dbReference>
<keyword evidence="13" id="KW-1185">Reference proteome</keyword>
<dbReference type="PANTHER" id="PTHR24058:SF43">
    <property type="entry name" value="HOMEODOMAIN-INTERACTING PROTEIN KINASE 1"/>
    <property type="match status" value="1"/>
</dbReference>
<evidence type="ECO:0000256" key="4">
    <source>
        <dbReference type="ARBA" id="ARBA00022763"/>
    </source>
</evidence>
<dbReference type="SMART" id="SM00849">
    <property type="entry name" value="Lactamase_B"/>
    <property type="match status" value="1"/>
</dbReference>
<feature type="compositionally biased region" description="Low complexity" evidence="10">
    <location>
        <begin position="1238"/>
        <end position="1249"/>
    </location>
</feature>
<dbReference type="PROSITE" id="PS00108">
    <property type="entry name" value="PROTEIN_KINASE_ST"/>
    <property type="match status" value="1"/>
</dbReference>
<dbReference type="PROSITE" id="PS50011">
    <property type="entry name" value="PROTEIN_KINASE_DOM"/>
    <property type="match status" value="1"/>
</dbReference>
<sequence length="1499" mass="164448">MNGTVLAGTPIAVDCWSLRRAAGARLFFLSHMHSDHTVGLTSTWSRPLYCSPLTARLLRRRLQVPPCWIRPLELGQSHVLDEVTVTLLDSNHCPGSVMFLFEGTFGTILYTGDFRYTSSMQGEPLLRGRHIDRLYLDNTHCHPQQALPSRQLATRQAACLIRAHPRHHVVIGVYTLGKEALLVDLALEFSTWVVVSPWRLEQMRLLELPDVFTAEEGAGWIRAVDVAEIRWDNLVTWNTLHPTIAILPTGRPVKVTHPNIHPIPYSDHSSFSELCEFVKWLKPCSIIPIVKSDMCQVYFQEYLSSAPQVLPDFKVPKPLPEPVQQHSQRRGQDPMSLWRRVARRSVPRGVVFESPEKCIEKPEAFTRAEVAQQHHCEPGMASQLQVFSPPSVSSSAFCSAKKLKVEPSVWDVSGQSSSDKYYTHSKNLPAAQQGQASSSHQVANFSIPAYDQNLLLPAPSVEHIVVTAADSTGSSATASFQSSQTLSHRSNVSLLEPYQKCGLKRKSEEVDSNGSVQIIEEHPPLMLQNRPAVGAAATTTTVTTKSSSSSGEGDYQLVQHEILCSMTNSYEVLEFLGRGTFGQVAKCWKRSTKEIVAIKILKNHPSYARQGQIEVSILSRLSSENADEYNFVRSYECFQHKNHTCLVFEMLEQNLYDFLKQNKFSPLPLKYIRPILQQVATALMKLKSLGLIHADLKPENIMLVDPARQPYRVKVIDFGSASHVSKAVCSTYLQSRYYRAPEIILGLPFCEAIDMWSLGCVIAELFLGWPLYPGASEYDQTPEEHELETGIKSKEARKYIFNCLDDMAQVNMSTDLEGTDMLAEKADRREYIDLLKKMLTIDADKRVTPLKTLNHPFVTMTHLLDFPHSNHVKSCFQNMEICKRRVNMYDTVNQIKSPFTTHVAPNTSTNLTMSFNNQLNTVHNQASVLASNSTAAATLSLANSDVSLLNYQSALYPSSAAPVAGVAQQSVSLQPGTTQICTQTDPFQQTFIVCPPAFQTGLQATTKHSGFPVRMENAVPIVPQAPAAQPLQIQSGVLTQQAWPGGTQQILLPSTWQQLPGVALHNSVQPAAVIPETIGSSQQLADWRNAHSHGNQYSTLMQQPSLLTNHVTLATAQPLNVGVAHVVRQQQSSNVPAKKNKQPAPSTAKPSSTLETVPTQVYSLIGSSPLRSTSSSSNVLVPAQEQHQPIVIPDTPSPPVSVITIRSDTDEEEDSKYKPASLGMKQRSNVISYVTVNDSPDSDSSLSSPYATDPLSSLRSTGGAVPDSSSSRTIIVPPLKTQLNDCIVATQASGILSSTSKTKPVASVSGQSSGCCITPTGYRSHRVVTSGVQPLNLSQNQQTTVLASQERSGNAVPRRQQAYVAPLTSTISQAPYTFQHSSPVHPHLAAATASAHLSSQPHMYTYAPTTAATLGSTTSIAHLFSPQGSSRHATYAAHPSTLVHQVPVSVGPSLLTSNVPPAQYQHQFAPQSYIGASRGSAIYTGYPLSPTKINQYSYL</sequence>
<dbReference type="Gene3D" id="3.60.15.10">
    <property type="entry name" value="Ribonuclease Z/Hydroxyacylglutathione hydrolase-like"/>
    <property type="match status" value="1"/>
</dbReference>
<keyword evidence="5 12" id="KW-0418">Kinase</keyword>
<evidence type="ECO:0000256" key="3">
    <source>
        <dbReference type="ARBA" id="ARBA00022741"/>
    </source>
</evidence>
<evidence type="ECO:0000259" key="11">
    <source>
        <dbReference type="PROSITE" id="PS50011"/>
    </source>
</evidence>
<name>A0ABQ9D2U5_9PASS</name>
<dbReference type="GO" id="GO:0016301">
    <property type="term" value="F:kinase activity"/>
    <property type="evidence" value="ECO:0007669"/>
    <property type="project" value="UniProtKB-KW"/>
</dbReference>
<dbReference type="GO" id="GO:0003677">
    <property type="term" value="F:DNA binding"/>
    <property type="evidence" value="ECO:0007669"/>
    <property type="project" value="UniProtKB-KW"/>
</dbReference>
<dbReference type="SUPFAM" id="SSF56281">
    <property type="entry name" value="Metallo-hydrolase/oxidoreductase"/>
    <property type="match status" value="1"/>
</dbReference>
<dbReference type="SMART" id="SM00220">
    <property type="entry name" value="S_TKc"/>
    <property type="match status" value="1"/>
</dbReference>
<dbReference type="EMBL" id="WHWB01034302">
    <property type="protein sequence ID" value="KAJ7411638.1"/>
    <property type="molecule type" value="Genomic_DNA"/>
</dbReference>
<keyword evidence="4" id="KW-0227">DNA damage</keyword>
<evidence type="ECO:0000256" key="1">
    <source>
        <dbReference type="ARBA" id="ARBA00022527"/>
    </source>
</evidence>
<keyword evidence="1" id="KW-0723">Serine/threonine-protein kinase</keyword>
<feature type="compositionally biased region" description="Polar residues" evidence="10">
    <location>
        <begin position="1143"/>
        <end position="1155"/>
    </location>
</feature>
<evidence type="ECO:0000313" key="13">
    <source>
        <dbReference type="Proteomes" id="UP001145742"/>
    </source>
</evidence>
<keyword evidence="6 9" id="KW-0067">ATP-binding</keyword>
<dbReference type="InterPro" id="IPR000719">
    <property type="entry name" value="Prot_kinase_dom"/>
</dbReference>
<dbReference type="Proteomes" id="UP001145742">
    <property type="component" value="Unassembled WGS sequence"/>
</dbReference>
<dbReference type="InterPro" id="IPR008271">
    <property type="entry name" value="Ser/Thr_kinase_AS"/>
</dbReference>
<evidence type="ECO:0000256" key="9">
    <source>
        <dbReference type="PROSITE-ProRule" id="PRU10141"/>
    </source>
</evidence>
<evidence type="ECO:0000256" key="7">
    <source>
        <dbReference type="ARBA" id="ARBA00023204"/>
    </source>
</evidence>
<dbReference type="InterPro" id="IPR050494">
    <property type="entry name" value="Ser_Thr_dual-spec_kinase"/>
</dbReference>